<dbReference type="PANTHER" id="PTHR43337:SF1">
    <property type="entry name" value="XANTHINE_URACIL PERMEASE C887.17-RELATED"/>
    <property type="match status" value="1"/>
</dbReference>
<dbReference type="InterPro" id="IPR026033">
    <property type="entry name" value="Azg-like_bact_archaea"/>
</dbReference>
<feature type="transmembrane region" description="Helical" evidence="9">
    <location>
        <begin position="228"/>
        <end position="248"/>
    </location>
</feature>
<feature type="transmembrane region" description="Helical" evidence="9">
    <location>
        <begin position="42"/>
        <end position="67"/>
    </location>
</feature>
<comment type="similarity">
    <text evidence="2 8">Belongs to the nucleobase:cation symporter-2 (NCS2) (TC 2.A.40) family. Azg-like subfamily.</text>
</comment>
<feature type="transmembrane region" description="Helical" evidence="9">
    <location>
        <begin position="268"/>
        <end position="290"/>
    </location>
</feature>
<keyword evidence="5 8" id="KW-0812">Transmembrane</keyword>
<evidence type="ECO:0000256" key="8">
    <source>
        <dbReference type="PIRNR" id="PIRNR005353"/>
    </source>
</evidence>
<feature type="transmembrane region" description="Helical" evidence="9">
    <location>
        <begin position="123"/>
        <end position="145"/>
    </location>
</feature>
<feature type="transmembrane region" description="Helical" evidence="9">
    <location>
        <begin position="358"/>
        <end position="377"/>
    </location>
</feature>
<feature type="transmembrane region" description="Helical" evidence="9">
    <location>
        <begin position="79"/>
        <end position="103"/>
    </location>
</feature>
<feature type="transmembrane region" description="Helical" evidence="9">
    <location>
        <begin position="383"/>
        <end position="403"/>
    </location>
</feature>
<evidence type="ECO:0000256" key="4">
    <source>
        <dbReference type="ARBA" id="ARBA00022475"/>
    </source>
</evidence>
<dbReference type="Pfam" id="PF00860">
    <property type="entry name" value="Xan_ur_permease"/>
    <property type="match status" value="1"/>
</dbReference>
<dbReference type="InterPro" id="IPR045018">
    <property type="entry name" value="Azg-like"/>
</dbReference>
<evidence type="ECO:0000256" key="1">
    <source>
        <dbReference type="ARBA" id="ARBA00004651"/>
    </source>
</evidence>
<protein>
    <submittedName>
        <fullName evidence="10">NCS2 family permease</fullName>
    </submittedName>
</protein>
<dbReference type="KEGG" id="theu:HPC62_22555"/>
<evidence type="ECO:0000256" key="7">
    <source>
        <dbReference type="ARBA" id="ARBA00023136"/>
    </source>
</evidence>
<evidence type="ECO:0000256" key="9">
    <source>
        <dbReference type="SAM" id="Phobius"/>
    </source>
</evidence>
<dbReference type="InterPro" id="IPR006043">
    <property type="entry name" value="NCS2"/>
</dbReference>
<evidence type="ECO:0000313" key="10">
    <source>
        <dbReference type="EMBL" id="QKD84596.1"/>
    </source>
</evidence>
<sequence length="477" mass="50378">MEPEVLQSEPRLPTPQYSGIWAKLANFFRFDQYGTNFRTETLAGFTIFMTMAYILVVNPLILSDAIFLQEPRDLFGEQVFATAISAAIATLVMALVANYPFALAPGMGLNAFFAYSVVLTLGFDWRLALAAVLVEGIIFIILTFTNIRKQIVDAIPMTLKTATSVGIGFFIAYIGLAGDPATGGAGLIAASPVTKTTLGTLGNPNALLALFGIALTTAFLVRRVRGALLWGILATAVLGWILGVSPWPKGIVGAPQFPVDLFGKAFSGLGMVTGNNWIDFLAVLLVFLFVDMFDTVGTLSGVGKRAGFLTETGELPRTNQALLADAVGTTAGAIVGTSTVTSYVESAAGVAEGGRTGFTALVTGLLFALAIFLVPLFEAIPAYATTPALVITGVLMMAGAADIRWADPAEAVPAFLTIFFIPLSFSIATGLSLGFIAYPLAKTFQGKAHEVSLATWILAAVFVARFIFMTLRFGSAE</sequence>
<evidence type="ECO:0000256" key="6">
    <source>
        <dbReference type="ARBA" id="ARBA00022989"/>
    </source>
</evidence>
<organism evidence="10 11">
    <name type="scientific">Thermoleptolyngbya sichuanensis A183</name>
    <dbReference type="NCBI Taxonomy" id="2737172"/>
    <lineage>
        <taxon>Bacteria</taxon>
        <taxon>Bacillati</taxon>
        <taxon>Cyanobacteriota</taxon>
        <taxon>Cyanophyceae</taxon>
        <taxon>Oculatellales</taxon>
        <taxon>Oculatellaceae</taxon>
        <taxon>Thermoleptolyngbya</taxon>
        <taxon>Thermoleptolyngbya sichuanensis</taxon>
    </lineage>
</organism>
<reference evidence="10 11" key="1">
    <citation type="submission" date="2020-05" db="EMBL/GenBank/DDBJ databases">
        <title>Complete genome sequence of of a novel Thermoleptolyngbya strain isolated from hot springs of Ganzi, Sichuan China.</title>
        <authorList>
            <person name="Tang J."/>
            <person name="Daroch M."/>
            <person name="Li L."/>
            <person name="Waleron K."/>
            <person name="Waleron M."/>
            <person name="Waleron M."/>
        </authorList>
    </citation>
    <scope>NUCLEOTIDE SEQUENCE [LARGE SCALE GENOMIC DNA]</scope>
    <source>
        <strain evidence="10 11">PKUAC-SCTA183</strain>
    </source>
</reference>
<keyword evidence="7 8" id="KW-0472">Membrane</keyword>
<dbReference type="EMBL" id="CP053661">
    <property type="protein sequence ID" value="QKD84596.1"/>
    <property type="molecule type" value="Genomic_DNA"/>
</dbReference>
<comment type="subcellular location">
    <subcellularLocation>
        <location evidence="1 8">Cell membrane</location>
        <topology evidence="1 8">Multi-pass membrane protein</topology>
    </subcellularLocation>
</comment>
<evidence type="ECO:0000256" key="2">
    <source>
        <dbReference type="ARBA" id="ARBA00005697"/>
    </source>
</evidence>
<accession>A0A6M8BJA4</accession>
<gene>
    <name evidence="10" type="ORF">HPC62_22555</name>
</gene>
<dbReference type="PANTHER" id="PTHR43337">
    <property type="entry name" value="XANTHINE/URACIL PERMEASE C887.17-RELATED"/>
    <property type="match status" value="1"/>
</dbReference>
<keyword evidence="6 8" id="KW-1133">Transmembrane helix</keyword>
<proteinExistence type="inferred from homology"/>
<evidence type="ECO:0000313" key="11">
    <source>
        <dbReference type="Proteomes" id="UP000505210"/>
    </source>
</evidence>
<dbReference type="Proteomes" id="UP000505210">
    <property type="component" value="Chromosome"/>
</dbReference>
<feature type="transmembrane region" description="Helical" evidence="9">
    <location>
        <begin position="201"/>
        <end position="221"/>
    </location>
</feature>
<keyword evidence="4 8" id="KW-1003">Cell membrane</keyword>
<dbReference type="GO" id="GO:0005886">
    <property type="term" value="C:plasma membrane"/>
    <property type="evidence" value="ECO:0007669"/>
    <property type="project" value="UniProtKB-SubCell"/>
</dbReference>
<dbReference type="RefSeq" id="WP_172358614.1">
    <property type="nucleotide sequence ID" value="NZ_CP053661.1"/>
</dbReference>
<evidence type="ECO:0000256" key="5">
    <source>
        <dbReference type="ARBA" id="ARBA00022692"/>
    </source>
</evidence>
<evidence type="ECO:0000256" key="3">
    <source>
        <dbReference type="ARBA" id="ARBA00022448"/>
    </source>
</evidence>
<dbReference type="GO" id="GO:0005345">
    <property type="term" value="F:purine nucleobase transmembrane transporter activity"/>
    <property type="evidence" value="ECO:0007669"/>
    <property type="project" value="TreeGrafter"/>
</dbReference>
<feature type="transmembrane region" description="Helical" evidence="9">
    <location>
        <begin position="453"/>
        <end position="471"/>
    </location>
</feature>
<keyword evidence="11" id="KW-1185">Reference proteome</keyword>
<keyword evidence="3 8" id="KW-0813">Transport</keyword>
<name>A0A6M8BJA4_9CYAN</name>
<dbReference type="AlphaFoldDB" id="A0A6M8BJA4"/>
<dbReference type="PIRSF" id="PIRSF005353">
    <property type="entry name" value="PbuG"/>
    <property type="match status" value="1"/>
</dbReference>
<feature type="transmembrane region" description="Helical" evidence="9">
    <location>
        <begin position="415"/>
        <end position="441"/>
    </location>
</feature>